<gene>
    <name evidence="3" type="primary">LOC113849457</name>
</gene>
<dbReference type="GeneID" id="113849457"/>
<proteinExistence type="predicted"/>
<feature type="domain" description="F-box protein At3g26010-like beta-propeller" evidence="1">
    <location>
        <begin position="43"/>
        <end position="254"/>
    </location>
</feature>
<dbReference type="Proteomes" id="UP000694853">
    <property type="component" value="Unplaced"/>
</dbReference>
<evidence type="ECO:0000259" key="1">
    <source>
        <dbReference type="Pfam" id="PF24750"/>
    </source>
</evidence>
<protein>
    <submittedName>
        <fullName evidence="3">F-box protein At3g26010-like</fullName>
    </submittedName>
</protein>
<reference evidence="3" key="2">
    <citation type="submission" date="2025-08" db="UniProtKB">
        <authorList>
            <consortium name="RefSeq"/>
        </authorList>
    </citation>
    <scope>IDENTIFICATION</scope>
    <source>
        <tissue evidence="3">Young leaves</tissue>
    </source>
</reference>
<dbReference type="OrthoDB" id="1433187at2759"/>
<sequence>MTHVSSFNRVVKFTTEKIELHPLPEEGLSSGISNDILDFLSKSTNILGSSNGLILCFAIDQNQLFVGNPVTKSWFPIPTPDHLQKYISNGGFVGFECDSSDWMVFLFYGDDWSNLDCIVYLSKEGVWKTMEKSLLYGGRNLIFDMPVHHNGAIYFISDCFPYFTKESLYFRPYIISYNFEDGSSRMLRVPKEARKGSHDLTCDMKISKWGKVTNSCQSICLVRLRKHVFTIWILTNYESSKWKRILKVRVKAMGMNEKDPIIKGFVVLNGDLLVIATKNSVYGYGLTNEKYMIIEKICEHEYESYVHITSYSNTLCKCGIRVKTLLLPSHTCSKESVA</sequence>
<dbReference type="Pfam" id="PF24750">
    <property type="entry name" value="b-prop_At3g26010-like"/>
    <property type="match status" value="1"/>
</dbReference>
<evidence type="ECO:0000313" key="3">
    <source>
        <dbReference type="RefSeq" id="XP_027335177.1"/>
    </source>
</evidence>
<keyword evidence="2" id="KW-1185">Reference proteome</keyword>
<accession>A0A8B8JUJ0</accession>
<reference evidence="2" key="1">
    <citation type="journal article" date="2019" name="Toxins">
        <title>Detection of Abrin-Like and Prepropulchellin-Like Toxin Genes and Transcripts Using Whole Genome Sequencing and Full-Length Transcript Sequencing of Abrus precatorius.</title>
        <authorList>
            <person name="Hovde B.T."/>
            <person name="Daligault H.E."/>
            <person name="Hanschen E.R."/>
            <person name="Kunde Y.A."/>
            <person name="Johnson M.B."/>
            <person name="Starkenburg S.R."/>
            <person name="Johnson S.L."/>
        </authorList>
    </citation>
    <scope>NUCLEOTIDE SEQUENCE [LARGE SCALE GENOMIC DNA]</scope>
</reference>
<name>A0A8B8JUJ0_ABRPR</name>
<dbReference type="PANTHER" id="PTHR31672">
    <property type="entry name" value="BNACNNG10540D PROTEIN"/>
    <property type="match status" value="1"/>
</dbReference>
<dbReference type="InterPro" id="IPR050796">
    <property type="entry name" value="SCF_F-box_component"/>
</dbReference>
<dbReference type="RefSeq" id="XP_027335177.1">
    <property type="nucleotide sequence ID" value="XM_027479376.1"/>
</dbReference>
<dbReference type="PANTHER" id="PTHR31672:SF13">
    <property type="entry name" value="F-BOX PROTEIN CPR30-LIKE"/>
    <property type="match status" value="1"/>
</dbReference>
<evidence type="ECO:0000313" key="2">
    <source>
        <dbReference type="Proteomes" id="UP000694853"/>
    </source>
</evidence>
<dbReference type="KEGG" id="aprc:113849457"/>
<dbReference type="InterPro" id="IPR056592">
    <property type="entry name" value="Beta-prop_At3g26010-like"/>
</dbReference>
<organism evidence="2 3">
    <name type="scientific">Abrus precatorius</name>
    <name type="common">Indian licorice</name>
    <name type="synonym">Glycine abrus</name>
    <dbReference type="NCBI Taxonomy" id="3816"/>
    <lineage>
        <taxon>Eukaryota</taxon>
        <taxon>Viridiplantae</taxon>
        <taxon>Streptophyta</taxon>
        <taxon>Embryophyta</taxon>
        <taxon>Tracheophyta</taxon>
        <taxon>Spermatophyta</taxon>
        <taxon>Magnoliopsida</taxon>
        <taxon>eudicotyledons</taxon>
        <taxon>Gunneridae</taxon>
        <taxon>Pentapetalae</taxon>
        <taxon>rosids</taxon>
        <taxon>fabids</taxon>
        <taxon>Fabales</taxon>
        <taxon>Fabaceae</taxon>
        <taxon>Papilionoideae</taxon>
        <taxon>50 kb inversion clade</taxon>
        <taxon>NPAAA clade</taxon>
        <taxon>indigoferoid/millettioid clade</taxon>
        <taxon>Abreae</taxon>
        <taxon>Abrus</taxon>
    </lineage>
</organism>
<dbReference type="AlphaFoldDB" id="A0A8B8JUJ0"/>